<organism evidence="13 14">
    <name type="scientific">Actinoallomurus vinaceus</name>
    <dbReference type="NCBI Taxonomy" id="1080074"/>
    <lineage>
        <taxon>Bacteria</taxon>
        <taxon>Bacillati</taxon>
        <taxon>Actinomycetota</taxon>
        <taxon>Actinomycetes</taxon>
        <taxon>Streptosporangiales</taxon>
        <taxon>Thermomonosporaceae</taxon>
        <taxon>Actinoallomurus</taxon>
    </lineage>
</organism>
<keyword evidence="14" id="KW-1185">Reference proteome</keyword>
<comment type="catalytic activity">
    <reaction evidence="1">
        <text>inosine + phosphate = alpha-D-ribose 1-phosphate + hypoxanthine</text>
        <dbReference type="Rhea" id="RHEA:27646"/>
        <dbReference type="ChEBI" id="CHEBI:17368"/>
        <dbReference type="ChEBI" id="CHEBI:17596"/>
        <dbReference type="ChEBI" id="CHEBI:43474"/>
        <dbReference type="ChEBI" id="CHEBI:57720"/>
        <dbReference type="EC" id="2.4.2.1"/>
    </reaction>
    <physiologicalReaction direction="left-to-right" evidence="1">
        <dbReference type="Rhea" id="RHEA:27647"/>
    </physiologicalReaction>
</comment>
<comment type="similarity">
    <text evidence="3 12">Belongs to the purine nucleoside phosphorylase YfiH/LACC1 family.</text>
</comment>
<comment type="function">
    <text evidence="2">Purine nucleoside enzyme that catalyzes the phosphorolysis of adenosine and inosine nucleosides, yielding D-ribose 1-phosphate and the respective free bases, adenine and hypoxanthine. Also catalyzes the phosphorolysis of S-methyl-5'-thioadenosine into adenine and S-methyl-5-thio-alpha-D-ribose 1-phosphate. Also has adenosine deaminase activity.</text>
</comment>
<evidence type="ECO:0000256" key="2">
    <source>
        <dbReference type="ARBA" id="ARBA00003215"/>
    </source>
</evidence>
<evidence type="ECO:0000256" key="11">
    <source>
        <dbReference type="ARBA" id="ARBA00049893"/>
    </source>
</evidence>
<keyword evidence="8" id="KW-0186">Copper</keyword>
<accession>A0ABP8UBD3</accession>
<evidence type="ECO:0000256" key="5">
    <source>
        <dbReference type="ARBA" id="ARBA00022723"/>
    </source>
</evidence>
<dbReference type="RefSeq" id="WP_345432283.1">
    <property type="nucleotide sequence ID" value="NZ_BAABHK010000005.1"/>
</dbReference>
<keyword evidence="7" id="KW-0862">Zinc</keyword>
<dbReference type="SUPFAM" id="SSF64438">
    <property type="entry name" value="CNF1/YfiH-like putative cysteine hydrolases"/>
    <property type="match status" value="1"/>
</dbReference>
<evidence type="ECO:0000256" key="10">
    <source>
        <dbReference type="ARBA" id="ARBA00048968"/>
    </source>
</evidence>
<dbReference type="CDD" id="cd16833">
    <property type="entry name" value="YfiH"/>
    <property type="match status" value="1"/>
</dbReference>
<comment type="caution">
    <text evidence="13">The sequence shown here is derived from an EMBL/GenBank/DDBJ whole genome shotgun (WGS) entry which is preliminary data.</text>
</comment>
<comment type="catalytic activity">
    <reaction evidence="11">
        <text>S-methyl-5'-thioadenosine + phosphate = 5-(methylsulfanyl)-alpha-D-ribose 1-phosphate + adenine</text>
        <dbReference type="Rhea" id="RHEA:11852"/>
        <dbReference type="ChEBI" id="CHEBI:16708"/>
        <dbReference type="ChEBI" id="CHEBI:17509"/>
        <dbReference type="ChEBI" id="CHEBI:43474"/>
        <dbReference type="ChEBI" id="CHEBI:58533"/>
        <dbReference type="EC" id="2.4.2.28"/>
    </reaction>
    <physiologicalReaction direction="left-to-right" evidence="11">
        <dbReference type="Rhea" id="RHEA:11853"/>
    </physiologicalReaction>
</comment>
<evidence type="ECO:0000256" key="1">
    <source>
        <dbReference type="ARBA" id="ARBA00000553"/>
    </source>
</evidence>
<dbReference type="InterPro" id="IPR038371">
    <property type="entry name" value="Cu_polyphenol_OxRdtase_sf"/>
</dbReference>
<dbReference type="Proteomes" id="UP001501442">
    <property type="component" value="Unassembled WGS sequence"/>
</dbReference>
<gene>
    <name evidence="13" type="primary">pgeF</name>
    <name evidence="13" type="ORF">GCM10023196_038850</name>
</gene>
<reference evidence="14" key="1">
    <citation type="journal article" date="2019" name="Int. J. Syst. Evol. Microbiol.">
        <title>The Global Catalogue of Microorganisms (GCM) 10K type strain sequencing project: providing services to taxonomists for standard genome sequencing and annotation.</title>
        <authorList>
            <consortium name="The Broad Institute Genomics Platform"/>
            <consortium name="The Broad Institute Genome Sequencing Center for Infectious Disease"/>
            <person name="Wu L."/>
            <person name="Ma J."/>
        </authorList>
    </citation>
    <scope>NUCLEOTIDE SEQUENCE [LARGE SCALE GENOMIC DNA]</scope>
    <source>
        <strain evidence="14">JCM 17939</strain>
    </source>
</reference>
<comment type="catalytic activity">
    <reaction evidence="10">
        <text>adenosine + phosphate = alpha-D-ribose 1-phosphate + adenine</text>
        <dbReference type="Rhea" id="RHEA:27642"/>
        <dbReference type="ChEBI" id="CHEBI:16335"/>
        <dbReference type="ChEBI" id="CHEBI:16708"/>
        <dbReference type="ChEBI" id="CHEBI:43474"/>
        <dbReference type="ChEBI" id="CHEBI:57720"/>
        <dbReference type="EC" id="2.4.2.1"/>
    </reaction>
    <physiologicalReaction direction="left-to-right" evidence="10">
        <dbReference type="Rhea" id="RHEA:27643"/>
    </physiologicalReaction>
</comment>
<dbReference type="Gene3D" id="3.60.140.10">
    <property type="entry name" value="CNF1/YfiH-like putative cysteine hydrolases"/>
    <property type="match status" value="1"/>
</dbReference>
<keyword evidence="4" id="KW-0808">Transferase</keyword>
<evidence type="ECO:0000256" key="8">
    <source>
        <dbReference type="ARBA" id="ARBA00023008"/>
    </source>
</evidence>
<proteinExistence type="inferred from homology"/>
<evidence type="ECO:0000313" key="13">
    <source>
        <dbReference type="EMBL" id="GAA4627282.1"/>
    </source>
</evidence>
<evidence type="ECO:0000256" key="4">
    <source>
        <dbReference type="ARBA" id="ARBA00022679"/>
    </source>
</evidence>
<evidence type="ECO:0000256" key="9">
    <source>
        <dbReference type="ARBA" id="ARBA00047989"/>
    </source>
</evidence>
<evidence type="ECO:0000256" key="6">
    <source>
        <dbReference type="ARBA" id="ARBA00022801"/>
    </source>
</evidence>
<comment type="catalytic activity">
    <reaction evidence="9">
        <text>adenosine + H2O + H(+) = inosine + NH4(+)</text>
        <dbReference type="Rhea" id="RHEA:24408"/>
        <dbReference type="ChEBI" id="CHEBI:15377"/>
        <dbReference type="ChEBI" id="CHEBI:15378"/>
        <dbReference type="ChEBI" id="CHEBI:16335"/>
        <dbReference type="ChEBI" id="CHEBI:17596"/>
        <dbReference type="ChEBI" id="CHEBI:28938"/>
        <dbReference type="EC" id="3.5.4.4"/>
    </reaction>
    <physiologicalReaction direction="left-to-right" evidence="9">
        <dbReference type="Rhea" id="RHEA:24409"/>
    </physiologicalReaction>
</comment>
<evidence type="ECO:0000256" key="12">
    <source>
        <dbReference type="RuleBase" id="RU361274"/>
    </source>
</evidence>
<evidence type="ECO:0000256" key="3">
    <source>
        <dbReference type="ARBA" id="ARBA00007353"/>
    </source>
</evidence>
<dbReference type="InterPro" id="IPR011324">
    <property type="entry name" value="Cytotoxic_necrot_fac-like_cat"/>
</dbReference>
<dbReference type="PANTHER" id="PTHR30616:SF2">
    <property type="entry name" value="PURINE NUCLEOSIDE PHOSPHORYLASE LACC1"/>
    <property type="match status" value="1"/>
</dbReference>
<evidence type="ECO:0000313" key="14">
    <source>
        <dbReference type="Proteomes" id="UP001501442"/>
    </source>
</evidence>
<name>A0ABP8UBD3_9ACTN</name>
<keyword evidence="6" id="KW-0378">Hydrolase</keyword>
<dbReference type="EMBL" id="BAABHK010000005">
    <property type="protein sequence ID" value="GAA4627282.1"/>
    <property type="molecule type" value="Genomic_DNA"/>
</dbReference>
<sequence length="236" mass="24254">MQLADGVGAVITDRSGGTSAAPYDSRNLGGAVGDDPAAVRENRAKTAAELGVDRVVYMRQVHSADVRYVTGPFGDDPPGLDGVCTDEPGLALAVLVADCAPVIVADPEARLVGGAHAGRAGAAAGVVPALVEAMAARGADPARMVALIGPNACGSCYEVSAELREEVAAVLPGAWSTTRQGTPALDIRAGITAQLTAAGVTAVRHDDRCTIESPELYSYRREGRTGRFAAFVWLRT</sequence>
<evidence type="ECO:0000256" key="7">
    <source>
        <dbReference type="ARBA" id="ARBA00022833"/>
    </source>
</evidence>
<keyword evidence="5" id="KW-0479">Metal-binding</keyword>
<dbReference type="InterPro" id="IPR003730">
    <property type="entry name" value="Cu_polyphenol_OxRdtase"/>
</dbReference>
<dbReference type="PANTHER" id="PTHR30616">
    <property type="entry name" value="UNCHARACTERIZED PROTEIN YFIH"/>
    <property type="match status" value="1"/>
</dbReference>
<dbReference type="Pfam" id="PF02578">
    <property type="entry name" value="Cu-oxidase_4"/>
    <property type="match status" value="1"/>
</dbReference>
<protein>
    <recommendedName>
        <fullName evidence="12">Purine nucleoside phosphorylase</fullName>
    </recommendedName>
</protein>
<dbReference type="NCBIfam" id="TIGR00726">
    <property type="entry name" value="peptidoglycan editing factor PgeF"/>
    <property type="match status" value="1"/>
</dbReference>